<dbReference type="Gene3D" id="1.20.5.170">
    <property type="match status" value="1"/>
</dbReference>
<evidence type="ECO:0000256" key="3">
    <source>
        <dbReference type="ARBA" id="ARBA00022448"/>
    </source>
</evidence>
<feature type="region of interest" description="Disordered" evidence="10">
    <location>
        <begin position="1"/>
        <end position="25"/>
    </location>
</feature>
<evidence type="ECO:0000313" key="12">
    <source>
        <dbReference type="EMBL" id="WAR02400.1"/>
    </source>
</evidence>
<evidence type="ECO:0000259" key="11">
    <source>
        <dbReference type="Pfam" id="PF05064"/>
    </source>
</evidence>
<sequence>MAFNGKGFNFGTPTTSTSTSGAGMFGGQPASAGGFSFGSPAPLASTQPTQAAGFSLGTQAASSGFGASLGGGTTATQSASAGFSFGATSTPAAPAGFGFGGAVNSTPGTQATTTAPPPFSLGGAKTSAPTGFSLAGQAGTPTGTAGFGLAGQATTAAGTAGFGLAGQASTAAGTPGGFSFGAAPTGTLSAPGTTTQSSGLLSGLLSAPASTAPATTSTGFPLGGGTTLGGLGGTTLGGLGGTTVGGTTLGGLGGTSLGGFGAKTTSTGLTLGAPATSTKMPSTATTTLNTGFGLTAPSATSAGGFGFGASTTKATTAAPGFGFGLSSTTAATSSAAGATTTSAVPSRQMNYKQLEDQINKWMTELEEQERMFLTQATQVNAWDRLLVDNGEKITLLNGDLERVKVDQGKLEQELEFIKAQQHELEELLNPMEKSLEALPTSTDNIDAQLKRMVQDLKEIIDHLNTSASTQDNNDPVLQITKILNAHMDSLHYVESTCGRGITTDGEPKEGSREKLPSCVRLTVSKTRMTCWLLFRKCRTLVRM</sequence>
<evidence type="ECO:0000256" key="8">
    <source>
        <dbReference type="ARBA" id="ARBA00023242"/>
    </source>
</evidence>
<keyword evidence="4" id="KW-0509">mRNA transport</keyword>
<feature type="compositionally biased region" description="Low complexity" evidence="10">
    <location>
        <begin position="7"/>
        <end position="22"/>
    </location>
</feature>
<feature type="coiled-coil region" evidence="9">
    <location>
        <begin position="400"/>
        <end position="427"/>
    </location>
</feature>
<dbReference type="InterPro" id="IPR026010">
    <property type="entry name" value="NSP1/NUP62"/>
</dbReference>
<feature type="domain" description="Nucleoporin NSP1-like C-terminal" evidence="11">
    <location>
        <begin position="339"/>
        <end position="439"/>
    </location>
</feature>
<feature type="region of interest" description="Disordered" evidence="10">
    <location>
        <begin position="107"/>
        <end position="127"/>
    </location>
</feature>
<dbReference type="PANTHER" id="PTHR12084">
    <property type="entry name" value="NUCLEAR PORE GLYCOPROTEIN P62-RELATED"/>
    <property type="match status" value="1"/>
</dbReference>
<keyword evidence="3" id="KW-0813">Transport</keyword>
<comment type="similarity">
    <text evidence="2">Belongs to the nucleoporin NSP1/NUP62 family.</text>
</comment>
<organism evidence="12 13">
    <name type="scientific">Mya arenaria</name>
    <name type="common">Soft-shell clam</name>
    <dbReference type="NCBI Taxonomy" id="6604"/>
    <lineage>
        <taxon>Eukaryota</taxon>
        <taxon>Metazoa</taxon>
        <taxon>Spiralia</taxon>
        <taxon>Lophotrochozoa</taxon>
        <taxon>Mollusca</taxon>
        <taxon>Bivalvia</taxon>
        <taxon>Autobranchia</taxon>
        <taxon>Heteroconchia</taxon>
        <taxon>Euheterodonta</taxon>
        <taxon>Imparidentia</taxon>
        <taxon>Neoheterodontei</taxon>
        <taxon>Myida</taxon>
        <taxon>Myoidea</taxon>
        <taxon>Myidae</taxon>
        <taxon>Mya</taxon>
    </lineage>
</organism>
<keyword evidence="9" id="KW-0175">Coiled coil</keyword>
<evidence type="ECO:0000256" key="10">
    <source>
        <dbReference type="SAM" id="MobiDB-lite"/>
    </source>
</evidence>
<name>A0ABY7DY31_MYAAR</name>
<protein>
    <submittedName>
        <fullName evidence="12">NUP62-like protein</fullName>
    </submittedName>
</protein>
<dbReference type="Proteomes" id="UP001164746">
    <property type="component" value="Chromosome 4"/>
</dbReference>
<evidence type="ECO:0000256" key="2">
    <source>
        <dbReference type="ARBA" id="ARBA00005911"/>
    </source>
</evidence>
<keyword evidence="13" id="KW-1185">Reference proteome</keyword>
<evidence type="ECO:0000256" key="1">
    <source>
        <dbReference type="ARBA" id="ARBA00004567"/>
    </source>
</evidence>
<dbReference type="InterPro" id="IPR007758">
    <property type="entry name" value="Nucleoporin_NSP1_C"/>
</dbReference>
<proteinExistence type="inferred from homology"/>
<evidence type="ECO:0000256" key="4">
    <source>
        <dbReference type="ARBA" id="ARBA00022816"/>
    </source>
</evidence>
<evidence type="ECO:0000313" key="13">
    <source>
        <dbReference type="Proteomes" id="UP001164746"/>
    </source>
</evidence>
<dbReference type="Pfam" id="PF05064">
    <property type="entry name" value="Nsp1_C"/>
    <property type="match status" value="1"/>
</dbReference>
<gene>
    <name evidence="12" type="ORF">MAR_008958</name>
</gene>
<keyword evidence="7" id="KW-0906">Nuclear pore complex</keyword>
<evidence type="ECO:0000256" key="5">
    <source>
        <dbReference type="ARBA" id="ARBA00022927"/>
    </source>
</evidence>
<keyword evidence="6" id="KW-0811">Translocation</keyword>
<keyword evidence="5" id="KW-0653">Protein transport</keyword>
<dbReference type="PANTHER" id="PTHR12084:SF0">
    <property type="entry name" value="NUCLEAR PORE GLYCOPROTEIN P62"/>
    <property type="match status" value="1"/>
</dbReference>
<evidence type="ECO:0000256" key="6">
    <source>
        <dbReference type="ARBA" id="ARBA00023010"/>
    </source>
</evidence>
<accession>A0ABY7DY31</accession>
<keyword evidence="8" id="KW-0539">Nucleus</keyword>
<evidence type="ECO:0000256" key="9">
    <source>
        <dbReference type="SAM" id="Coils"/>
    </source>
</evidence>
<dbReference type="EMBL" id="CP111015">
    <property type="protein sequence ID" value="WAR02400.1"/>
    <property type="molecule type" value="Genomic_DNA"/>
</dbReference>
<comment type="subcellular location">
    <subcellularLocation>
        <location evidence="1">Nucleus</location>
        <location evidence="1">Nuclear pore complex</location>
    </subcellularLocation>
</comment>
<reference evidence="12" key="1">
    <citation type="submission" date="2022-11" db="EMBL/GenBank/DDBJ databases">
        <title>Centuries of genome instability and evolution in soft-shell clam transmissible cancer (bioRxiv).</title>
        <authorList>
            <person name="Hart S.F.M."/>
            <person name="Yonemitsu M.A."/>
            <person name="Giersch R.M."/>
            <person name="Beal B.F."/>
            <person name="Arriagada G."/>
            <person name="Davis B.W."/>
            <person name="Ostrander E.A."/>
            <person name="Goff S.P."/>
            <person name="Metzger M.J."/>
        </authorList>
    </citation>
    <scope>NUCLEOTIDE SEQUENCE</scope>
    <source>
        <strain evidence="12">MELC-2E11</strain>
        <tissue evidence="12">Siphon/mantle</tissue>
    </source>
</reference>
<evidence type="ECO:0000256" key="7">
    <source>
        <dbReference type="ARBA" id="ARBA00023132"/>
    </source>
</evidence>